<feature type="transmembrane region" description="Helical" evidence="1">
    <location>
        <begin position="126"/>
        <end position="147"/>
    </location>
</feature>
<feature type="transmembrane region" description="Helical" evidence="1">
    <location>
        <begin position="265"/>
        <end position="285"/>
    </location>
</feature>
<organism evidence="3 4">
    <name type="scientific">Coprinopsis marcescibilis</name>
    <name type="common">Agaric fungus</name>
    <name type="synonym">Psathyrella marcescibilis</name>
    <dbReference type="NCBI Taxonomy" id="230819"/>
    <lineage>
        <taxon>Eukaryota</taxon>
        <taxon>Fungi</taxon>
        <taxon>Dikarya</taxon>
        <taxon>Basidiomycota</taxon>
        <taxon>Agaricomycotina</taxon>
        <taxon>Agaricomycetes</taxon>
        <taxon>Agaricomycetidae</taxon>
        <taxon>Agaricales</taxon>
        <taxon>Agaricineae</taxon>
        <taxon>Psathyrellaceae</taxon>
        <taxon>Coprinopsis</taxon>
    </lineage>
</organism>
<feature type="domain" description="DUF6533" evidence="2">
    <location>
        <begin position="24"/>
        <end position="67"/>
    </location>
</feature>
<keyword evidence="1" id="KW-1133">Transmembrane helix</keyword>
<gene>
    <name evidence="3" type="ORF">FA15DRAFT_674837</name>
</gene>
<dbReference type="STRING" id="230819.A0A5C3KG79"/>
<proteinExistence type="predicted"/>
<dbReference type="InterPro" id="IPR045340">
    <property type="entry name" value="DUF6533"/>
</dbReference>
<keyword evidence="1" id="KW-0472">Membrane</keyword>
<dbReference type="Proteomes" id="UP000307440">
    <property type="component" value="Unassembled WGS sequence"/>
</dbReference>
<dbReference type="Pfam" id="PF20151">
    <property type="entry name" value="DUF6533"/>
    <property type="match status" value="1"/>
</dbReference>
<name>A0A5C3KG79_COPMA</name>
<dbReference type="OrthoDB" id="2638860at2759"/>
<feature type="transmembrane region" description="Helical" evidence="1">
    <location>
        <begin position="58"/>
        <end position="80"/>
    </location>
</feature>
<reference evidence="3 4" key="1">
    <citation type="journal article" date="2019" name="Nat. Ecol. Evol.">
        <title>Megaphylogeny resolves global patterns of mushroom evolution.</title>
        <authorList>
            <person name="Varga T."/>
            <person name="Krizsan K."/>
            <person name="Foldi C."/>
            <person name="Dima B."/>
            <person name="Sanchez-Garcia M."/>
            <person name="Sanchez-Ramirez S."/>
            <person name="Szollosi G.J."/>
            <person name="Szarkandi J.G."/>
            <person name="Papp V."/>
            <person name="Albert L."/>
            <person name="Andreopoulos W."/>
            <person name="Angelini C."/>
            <person name="Antonin V."/>
            <person name="Barry K.W."/>
            <person name="Bougher N.L."/>
            <person name="Buchanan P."/>
            <person name="Buyck B."/>
            <person name="Bense V."/>
            <person name="Catcheside P."/>
            <person name="Chovatia M."/>
            <person name="Cooper J."/>
            <person name="Damon W."/>
            <person name="Desjardin D."/>
            <person name="Finy P."/>
            <person name="Geml J."/>
            <person name="Haridas S."/>
            <person name="Hughes K."/>
            <person name="Justo A."/>
            <person name="Karasinski D."/>
            <person name="Kautmanova I."/>
            <person name="Kiss B."/>
            <person name="Kocsube S."/>
            <person name="Kotiranta H."/>
            <person name="LaButti K.M."/>
            <person name="Lechner B.E."/>
            <person name="Liimatainen K."/>
            <person name="Lipzen A."/>
            <person name="Lukacs Z."/>
            <person name="Mihaltcheva S."/>
            <person name="Morgado L.N."/>
            <person name="Niskanen T."/>
            <person name="Noordeloos M.E."/>
            <person name="Ohm R.A."/>
            <person name="Ortiz-Santana B."/>
            <person name="Ovrebo C."/>
            <person name="Racz N."/>
            <person name="Riley R."/>
            <person name="Savchenko A."/>
            <person name="Shiryaev A."/>
            <person name="Soop K."/>
            <person name="Spirin V."/>
            <person name="Szebenyi C."/>
            <person name="Tomsovsky M."/>
            <person name="Tulloss R.E."/>
            <person name="Uehling J."/>
            <person name="Grigoriev I.V."/>
            <person name="Vagvolgyi C."/>
            <person name="Papp T."/>
            <person name="Martin F.M."/>
            <person name="Miettinen O."/>
            <person name="Hibbett D.S."/>
            <person name="Nagy L.G."/>
        </authorList>
    </citation>
    <scope>NUCLEOTIDE SEQUENCE [LARGE SCALE GENOMIC DNA]</scope>
    <source>
        <strain evidence="3 4">CBS 121175</strain>
    </source>
</reference>
<evidence type="ECO:0000313" key="4">
    <source>
        <dbReference type="Proteomes" id="UP000307440"/>
    </source>
</evidence>
<dbReference type="EMBL" id="ML210365">
    <property type="protein sequence ID" value="TFK19012.1"/>
    <property type="molecule type" value="Genomic_DNA"/>
</dbReference>
<feature type="transmembrane region" description="Helical" evidence="1">
    <location>
        <begin position="239"/>
        <end position="259"/>
    </location>
</feature>
<evidence type="ECO:0000313" key="3">
    <source>
        <dbReference type="EMBL" id="TFK19012.1"/>
    </source>
</evidence>
<feature type="transmembrane region" description="Helical" evidence="1">
    <location>
        <begin position="175"/>
        <end position="200"/>
    </location>
</feature>
<evidence type="ECO:0000256" key="1">
    <source>
        <dbReference type="SAM" id="Phobius"/>
    </source>
</evidence>
<evidence type="ECO:0000259" key="2">
    <source>
        <dbReference type="Pfam" id="PF20151"/>
    </source>
</evidence>
<feature type="transmembrane region" description="Helical" evidence="1">
    <location>
        <begin position="92"/>
        <end position="114"/>
    </location>
</feature>
<dbReference type="AlphaFoldDB" id="A0A5C3KG79"/>
<sequence length="343" mass="39074">MSLTGPTPPDDLVRVLEVSKNGLYFQVAATVVILWDHATTFDLEVELIWKKKWSLVQIFYLLNRYVGNGVFIHGTAYQIWTKGKLFEIGCRSGVYVQAWMAIVTVYSMQGIIINRVWCMYHRSRKILIVMIIALAGELISSLVIMGLETHITTTVFSITPTLTFCVPSGFSHFYWLFWCFIIAFDLLVFGLALAQGITYFREKRAAHQKRHGQSSMISTLSVSWETNGNIFQVLLRDSITFPFIGLMICLFNILAWFSVLPFGALQIVLVMSSMGSSLLGCRLVLNLRDAYYKPFAEEFRQPTLNKFGARRGSVDRTEMPSFELPVIFTRSHDELCEENGHIS</sequence>
<keyword evidence="4" id="KW-1185">Reference proteome</keyword>
<protein>
    <recommendedName>
        <fullName evidence="2">DUF6533 domain-containing protein</fullName>
    </recommendedName>
</protein>
<accession>A0A5C3KG79</accession>
<keyword evidence="1" id="KW-0812">Transmembrane</keyword>